<proteinExistence type="predicted"/>
<dbReference type="Proteomes" id="UP000313359">
    <property type="component" value="Unassembled WGS sequence"/>
</dbReference>
<feature type="compositionally biased region" description="Basic and acidic residues" evidence="1">
    <location>
        <begin position="20"/>
        <end position="32"/>
    </location>
</feature>
<reference evidence="2" key="1">
    <citation type="journal article" date="2018" name="Genome Biol. Evol.">
        <title>Genomics and development of Lentinus tigrinus, a white-rot wood-decaying mushroom with dimorphic fruiting bodies.</title>
        <authorList>
            <person name="Wu B."/>
            <person name="Xu Z."/>
            <person name="Knudson A."/>
            <person name="Carlson A."/>
            <person name="Chen N."/>
            <person name="Kovaka S."/>
            <person name="LaButti K."/>
            <person name="Lipzen A."/>
            <person name="Pennachio C."/>
            <person name="Riley R."/>
            <person name="Schakwitz W."/>
            <person name="Umezawa K."/>
            <person name="Ohm R.A."/>
            <person name="Grigoriev I.V."/>
            <person name="Nagy L.G."/>
            <person name="Gibbons J."/>
            <person name="Hibbett D."/>
        </authorList>
    </citation>
    <scope>NUCLEOTIDE SEQUENCE [LARGE SCALE GENOMIC DNA]</scope>
    <source>
        <strain evidence="2">ALCF2SS1-6</strain>
    </source>
</reference>
<sequence>MARRARGVKMHPATATGAGPRDDATPDTRHQTPDTTRNVSPGTSYTSLSRRVMSNEHPSSISRLMLSRILMRAQVPVPGLRSCTAQYLKLAVISGTRVQLSVGIWNVESRTLASVPPRTSESQSVAGPGVGASTFALRNCAITEAPRTPSLEMIFINNKANNNARLESRRTTSPLCTYINHSRRLPSDESRAHARPATSNERCATSGRDV</sequence>
<dbReference type="AlphaFoldDB" id="A0A5C2RZ93"/>
<gene>
    <name evidence="2" type="ORF">L227DRAFT_258270</name>
</gene>
<feature type="compositionally biased region" description="Polar residues" evidence="1">
    <location>
        <begin position="33"/>
        <end position="49"/>
    </location>
</feature>
<name>A0A5C2RZ93_9APHY</name>
<keyword evidence="3" id="KW-1185">Reference proteome</keyword>
<feature type="region of interest" description="Disordered" evidence="1">
    <location>
        <begin position="181"/>
        <end position="210"/>
    </location>
</feature>
<evidence type="ECO:0000313" key="2">
    <source>
        <dbReference type="EMBL" id="RPD56405.1"/>
    </source>
</evidence>
<evidence type="ECO:0000256" key="1">
    <source>
        <dbReference type="SAM" id="MobiDB-lite"/>
    </source>
</evidence>
<evidence type="ECO:0000313" key="3">
    <source>
        <dbReference type="Proteomes" id="UP000313359"/>
    </source>
</evidence>
<protein>
    <submittedName>
        <fullName evidence="2">Uncharacterized protein</fullName>
    </submittedName>
</protein>
<organism evidence="2 3">
    <name type="scientific">Lentinus tigrinus ALCF2SS1-6</name>
    <dbReference type="NCBI Taxonomy" id="1328759"/>
    <lineage>
        <taxon>Eukaryota</taxon>
        <taxon>Fungi</taxon>
        <taxon>Dikarya</taxon>
        <taxon>Basidiomycota</taxon>
        <taxon>Agaricomycotina</taxon>
        <taxon>Agaricomycetes</taxon>
        <taxon>Polyporales</taxon>
        <taxon>Polyporaceae</taxon>
        <taxon>Lentinus</taxon>
    </lineage>
</organism>
<dbReference type="EMBL" id="ML122288">
    <property type="protein sequence ID" value="RPD56405.1"/>
    <property type="molecule type" value="Genomic_DNA"/>
</dbReference>
<accession>A0A5C2RZ93</accession>
<feature type="region of interest" description="Disordered" evidence="1">
    <location>
        <begin position="1"/>
        <end position="57"/>
    </location>
</feature>